<evidence type="ECO:0000313" key="1">
    <source>
        <dbReference type="EMBL" id="KFM57447.1"/>
    </source>
</evidence>
<sequence length="118" mass="13127">MCLFCSKSHTSESCSTFDVNQKKDILKKQSRCFLCLTPAECLKKELCPSCNKPHHVSICFRNQNNPHIISPKGETDNAVSANIVSAKGNTMLQTCSALIDNEKEQGIVRIFLDNGSHR</sequence>
<dbReference type="AlphaFoldDB" id="A0A087SX58"/>
<organism evidence="1 2">
    <name type="scientific">Stegodyphus mimosarum</name>
    <name type="common">African social velvet spider</name>
    <dbReference type="NCBI Taxonomy" id="407821"/>
    <lineage>
        <taxon>Eukaryota</taxon>
        <taxon>Metazoa</taxon>
        <taxon>Ecdysozoa</taxon>
        <taxon>Arthropoda</taxon>
        <taxon>Chelicerata</taxon>
        <taxon>Arachnida</taxon>
        <taxon>Araneae</taxon>
        <taxon>Araneomorphae</taxon>
        <taxon>Entelegynae</taxon>
        <taxon>Eresoidea</taxon>
        <taxon>Eresidae</taxon>
        <taxon>Stegodyphus</taxon>
    </lineage>
</organism>
<evidence type="ECO:0000313" key="2">
    <source>
        <dbReference type="Proteomes" id="UP000054359"/>
    </source>
</evidence>
<gene>
    <name evidence="1" type="ORF">X975_19554</name>
</gene>
<proteinExistence type="predicted"/>
<dbReference type="OrthoDB" id="416987at2759"/>
<accession>A0A087SX58</accession>
<reference evidence="1 2" key="1">
    <citation type="submission" date="2013-11" db="EMBL/GenBank/DDBJ databases">
        <title>Genome sequencing of Stegodyphus mimosarum.</title>
        <authorList>
            <person name="Bechsgaard J."/>
        </authorList>
    </citation>
    <scope>NUCLEOTIDE SEQUENCE [LARGE SCALE GENOMIC DNA]</scope>
</reference>
<name>A0A087SX58_STEMI</name>
<keyword evidence="2" id="KW-1185">Reference proteome</keyword>
<protein>
    <submittedName>
        <fullName evidence="1">Uncharacterized protein</fullName>
    </submittedName>
</protein>
<dbReference type="EMBL" id="KK112361">
    <property type="protein sequence ID" value="KFM57447.1"/>
    <property type="molecule type" value="Genomic_DNA"/>
</dbReference>
<feature type="non-terminal residue" evidence="1">
    <location>
        <position position="118"/>
    </location>
</feature>
<dbReference type="Proteomes" id="UP000054359">
    <property type="component" value="Unassembled WGS sequence"/>
</dbReference>